<evidence type="ECO:0000313" key="4">
    <source>
        <dbReference type="Proteomes" id="UP001501337"/>
    </source>
</evidence>
<name>A0ABP7NZE7_9GAMM</name>
<evidence type="ECO:0000313" key="3">
    <source>
        <dbReference type="EMBL" id="GAA3957118.1"/>
    </source>
</evidence>
<dbReference type="PANTHER" id="PTHR33606:SF3">
    <property type="entry name" value="PROTEIN YCII"/>
    <property type="match status" value="1"/>
</dbReference>
<protein>
    <recommendedName>
        <fullName evidence="2">YCII-related domain-containing protein</fullName>
    </recommendedName>
</protein>
<dbReference type="Gene3D" id="3.30.70.1060">
    <property type="entry name" value="Dimeric alpha+beta barrel"/>
    <property type="match status" value="1"/>
</dbReference>
<dbReference type="RefSeq" id="WP_344804815.1">
    <property type="nucleotide sequence ID" value="NZ_BAABBO010000007.1"/>
</dbReference>
<comment type="caution">
    <text evidence="3">The sequence shown here is derived from an EMBL/GenBank/DDBJ whole genome shotgun (WGS) entry which is preliminary data.</text>
</comment>
<reference evidence="4" key="1">
    <citation type="journal article" date="2019" name="Int. J. Syst. Evol. Microbiol.">
        <title>The Global Catalogue of Microorganisms (GCM) 10K type strain sequencing project: providing services to taxonomists for standard genome sequencing and annotation.</title>
        <authorList>
            <consortium name="The Broad Institute Genomics Platform"/>
            <consortium name="The Broad Institute Genome Sequencing Center for Infectious Disease"/>
            <person name="Wu L."/>
            <person name="Ma J."/>
        </authorList>
    </citation>
    <scope>NUCLEOTIDE SEQUENCE [LARGE SCALE GENOMIC DNA]</scope>
    <source>
        <strain evidence="4">JCM 17555</strain>
    </source>
</reference>
<evidence type="ECO:0000259" key="2">
    <source>
        <dbReference type="Pfam" id="PF03795"/>
    </source>
</evidence>
<dbReference type="InterPro" id="IPR005545">
    <property type="entry name" value="YCII"/>
</dbReference>
<dbReference type="InterPro" id="IPR051807">
    <property type="entry name" value="Sec-metab_biosynth-assoc"/>
</dbReference>
<evidence type="ECO:0000256" key="1">
    <source>
        <dbReference type="ARBA" id="ARBA00007689"/>
    </source>
</evidence>
<organism evidence="3 4">
    <name type="scientific">Allohahella marinimesophila</name>
    <dbReference type="NCBI Taxonomy" id="1054972"/>
    <lineage>
        <taxon>Bacteria</taxon>
        <taxon>Pseudomonadati</taxon>
        <taxon>Pseudomonadota</taxon>
        <taxon>Gammaproteobacteria</taxon>
        <taxon>Oceanospirillales</taxon>
        <taxon>Hahellaceae</taxon>
        <taxon>Allohahella</taxon>
    </lineage>
</organism>
<dbReference type="Pfam" id="PF03795">
    <property type="entry name" value="YCII"/>
    <property type="match status" value="1"/>
</dbReference>
<dbReference type="InterPro" id="IPR011008">
    <property type="entry name" value="Dimeric_a/b-barrel"/>
</dbReference>
<comment type="similarity">
    <text evidence="1">Belongs to the YciI family.</text>
</comment>
<dbReference type="EMBL" id="BAABBO010000007">
    <property type="protein sequence ID" value="GAA3957118.1"/>
    <property type="molecule type" value="Genomic_DNA"/>
</dbReference>
<accession>A0ABP7NZE7</accession>
<dbReference type="NCBIfam" id="NF009508">
    <property type="entry name" value="PRK12866.1"/>
    <property type="match status" value="1"/>
</dbReference>
<dbReference type="PANTHER" id="PTHR33606">
    <property type="entry name" value="PROTEIN YCII"/>
    <property type="match status" value="1"/>
</dbReference>
<proteinExistence type="inferred from homology"/>
<sequence length="100" mass="11121">MHYMMFYNLAPDYLERRDEFRQAHLAHAWAAQARGELILAGALADPADAAMLLFKCDTPEVPKQFALADPYLEHGLVTGFEVRLWATVVGEGATTPLKTS</sequence>
<dbReference type="SUPFAM" id="SSF54909">
    <property type="entry name" value="Dimeric alpha+beta barrel"/>
    <property type="match status" value="1"/>
</dbReference>
<keyword evidence="4" id="KW-1185">Reference proteome</keyword>
<gene>
    <name evidence="3" type="ORF">GCM10022278_14610</name>
</gene>
<feature type="domain" description="YCII-related" evidence="2">
    <location>
        <begin position="1"/>
        <end position="85"/>
    </location>
</feature>
<dbReference type="Proteomes" id="UP001501337">
    <property type="component" value="Unassembled WGS sequence"/>
</dbReference>